<feature type="repeat" description="ANK" evidence="2">
    <location>
        <begin position="1016"/>
        <end position="1049"/>
    </location>
</feature>
<dbReference type="GeneID" id="80870097"/>
<evidence type="ECO:0000256" key="1">
    <source>
        <dbReference type="ARBA" id="ARBA00022737"/>
    </source>
</evidence>
<dbReference type="InterPro" id="IPR035994">
    <property type="entry name" value="Nucleoside_phosphorylase_sf"/>
</dbReference>
<dbReference type="Gene3D" id="1.25.40.20">
    <property type="entry name" value="Ankyrin repeat-containing domain"/>
    <property type="match status" value="3"/>
</dbReference>
<keyword evidence="1" id="KW-0677">Repeat</keyword>
<dbReference type="InterPro" id="IPR027417">
    <property type="entry name" value="P-loop_NTPase"/>
</dbReference>
<feature type="repeat" description="ANK" evidence="2">
    <location>
        <begin position="1152"/>
        <end position="1184"/>
    </location>
</feature>
<dbReference type="InterPro" id="IPR053137">
    <property type="entry name" value="NLR-like"/>
</dbReference>
<keyword evidence="2" id="KW-0040">ANK repeat</keyword>
<name>A0A9W9E5G5_9HYPO</name>
<dbReference type="SUPFAM" id="SSF53167">
    <property type="entry name" value="Purine and uridine phosphorylases"/>
    <property type="match status" value="1"/>
</dbReference>
<reference evidence="6" key="1">
    <citation type="submission" date="2022-09" db="EMBL/GenBank/DDBJ databases">
        <title>Chromosome-level assembly of Trichoderma breve T069, a fungus used in development of biopesticide product.</title>
        <authorList>
            <person name="Lin R."/>
            <person name="Liu T."/>
        </authorList>
    </citation>
    <scope>NUCLEOTIDE SEQUENCE</scope>
    <source>
        <strain evidence="6">T069</strain>
    </source>
</reference>
<dbReference type="SUPFAM" id="SSF48403">
    <property type="entry name" value="Ankyrin repeat"/>
    <property type="match status" value="1"/>
</dbReference>
<dbReference type="Gene3D" id="3.40.50.1580">
    <property type="entry name" value="Nucleoside phosphorylase domain"/>
    <property type="match status" value="1"/>
</dbReference>
<dbReference type="Pfam" id="PF01048">
    <property type="entry name" value="PNP_UDP_1"/>
    <property type="match status" value="1"/>
</dbReference>
<feature type="region of interest" description="Disordered" evidence="3">
    <location>
        <begin position="1"/>
        <end position="29"/>
    </location>
</feature>
<evidence type="ECO:0000259" key="4">
    <source>
        <dbReference type="Pfam" id="PF01048"/>
    </source>
</evidence>
<dbReference type="GO" id="GO:0009116">
    <property type="term" value="P:nucleoside metabolic process"/>
    <property type="evidence" value="ECO:0007669"/>
    <property type="project" value="InterPro"/>
</dbReference>
<feature type="domain" description="Nucleoside phosphorylase" evidence="4">
    <location>
        <begin position="40"/>
        <end position="311"/>
    </location>
</feature>
<feature type="repeat" description="ANK" evidence="2">
    <location>
        <begin position="983"/>
        <end position="1015"/>
    </location>
</feature>
<dbReference type="Pfam" id="PF24883">
    <property type="entry name" value="NPHP3_N"/>
    <property type="match status" value="1"/>
</dbReference>
<feature type="repeat" description="ANK" evidence="2">
    <location>
        <begin position="1185"/>
        <end position="1217"/>
    </location>
</feature>
<feature type="repeat" description="ANK" evidence="2">
    <location>
        <begin position="950"/>
        <end position="982"/>
    </location>
</feature>
<dbReference type="Pfam" id="PF13637">
    <property type="entry name" value="Ank_4"/>
    <property type="match status" value="1"/>
</dbReference>
<evidence type="ECO:0000313" key="7">
    <source>
        <dbReference type="Proteomes" id="UP001140511"/>
    </source>
</evidence>
<dbReference type="PANTHER" id="PTHR46082">
    <property type="entry name" value="ATP/GTP-BINDING PROTEIN-RELATED"/>
    <property type="match status" value="1"/>
</dbReference>
<dbReference type="InterPro" id="IPR036770">
    <property type="entry name" value="Ankyrin_rpt-contain_sf"/>
</dbReference>
<proteinExistence type="predicted"/>
<dbReference type="RefSeq" id="XP_056026358.1">
    <property type="nucleotide sequence ID" value="XM_056175409.1"/>
</dbReference>
<feature type="repeat" description="ANK" evidence="2">
    <location>
        <begin position="1119"/>
        <end position="1151"/>
    </location>
</feature>
<dbReference type="Pfam" id="PF12796">
    <property type="entry name" value="Ank_2"/>
    <property type="match status" value="3"/>
</dbReference>
<dbReference type="Proteomes" id="UP001140511">
    <property type="component" value="Unassembled WGS sequence"/>
</dbReference>
<dbReference type="PANTHER" id="PTHR46082:SF11">
    <property type="entry name" value="AAA+ ATPASE DOMAIN-CONTAINING PROTEIN-RELATED"/>
    <property type="match status" value="1"/>
</dbReference>
<dbReference type="PROSITE" id="PS50088">
    <property type="entry name" value="ANK_REPEAT"/>
    <property type="match status" value="8"/>
</dbReference>
<gene>
    <name evidence="6" type="ORF">T069G_08199</name>
</gene>
<dbReference type="InterPro" id="IPR000845">
    <property type="entry name" value="Nucleoside_phosphorylase_d"/>
</dbReference>
<feature type="compositionally biased region" description="Basic and acidic residues" evidence="3">
    <location>
        <begin position="1"/>
        <end position="14"/>
    </location>
</feature>
<evidence type="ECO:0000259" key="5">
    <source>
        <dbReference type="Pfam" id="PF24883"/>
    </source>
</evidence>
<dbReference type="PROSITE" id="PS50297">
    <property type="entry name" value="ANK_REP_REGION"/>
    <property type="match status" value="7"/>
</dbReference>
<feature type="repeat" description="ANK" evidence="2">
    <location>
        <begin position="1085"/>
        <end position="1118"/>
    </location>
</feature>
<dbReference type="InterPro" id="IPR002110">
    <property type="entry name" value="Ankyrin_rpt"/>
</dbReference>
<dbReference type="AlphaFoldDB" id="A0A9W9E5G5"/>
<sequence>MEASESRKRARNDDGAVSIRSKRHQSDNNDWQSLSYCDYTIGWVCALPIEMAAAEAMLDSIHVLLPRKEGDPNTYTFGRIGEHNVVIACLPSSQYGTNNAATVASNMSRSFSSITIRLMVGIGGGVPDGGIDIRLGDVVVGNEVMQYDLGKILPDGQFQRTGRTITPPHTILTAVSKLQADYESAPSRIPSILLDMLDRNEQMTSYARPSLPDRLFRHTYKHTQKLDSCERCSLSEVLERPHRETANPKIHYGKIASGNQVVKDGETRAKMADELGIICFEMEAAGLHDFPCLAIRGICDYSDSHKNKAWQKYSAAVAAAYAKELLSVIPTQQRMDTETTNPTTNLALLHNRMEAVLGSLTFEQIDSRHATIKTQHSKTCQWLLDHPKYVEWLEPIHFTSHHGFLWINGKPGAGKSTLMKFAYTHAKNKWGAIADATVISFFFNARGVQLEKSTEGMYRSLLFQVIQKFPDVLHDSDQIFQARHNQATWDIETLQALFTHAATRLGQRQITCFIDALDECDISEVENMVEYFEHLGDQAAESQTKIYICFSSRHYPHIDIRNGLKITLEDQPGHGEDLEKYVRSKLRAGNSKASQEVSAEILKRASGVFLWVVLVVDILNREFRDGRMWAVKRRLKELPDGLSNLFKDILCRDNHNMDDLLLCIQWILFAARPLTCEEYYFALVSGLDPSPENLVGYDRESTTPAAMELYLLSSSKGLAELVKSKARTVQFIHESVRDFLIKDNGILQLWPNHAASFESYSHDRLKQCCDNYCNIDISERVPQEEFPFLDYATRHVLHHANAAEDDIPQITFLKNFALKRWLHLYNLIQQYEAHRYTAKASLVYILAEHNLPSLVRSAIDNGFDAHLKGERYGYPILAALKNGHEEVYKTLLPHCNASDKIINQDDYHKGFSIPRNTTVLHYAAEHGNLLLLTHLLKFMKPTSDAPDMRRGHTALSYAASKGSETCLRALLSYGFNLEAADRNSRTPLFHAAWGPHEAAMRLLLDRGAQIEATDKDGRTPLSYVVGWSGAKAAIQLLLDRGAQIEAASNNGRTPLSYAVGDVRGNEAIVRLLLDRGAQIEAASNNGRTPLSYAAGMSGNEAIVRLLLDRGAQIEAADEDSRTPLSYAAGDGNKAIVRLLLDRGAQIEAADKDGRTPLLIAARTRDEALVRLLLDQGAQIEAASKEGRTPLSYAAEAGIEAVVRLLLDRGAQIEAADKDGWAPLSYAGLYKKETVIRLLQLRGAKSSPLISS</sequence>
<dbReference type="EMBL" id="JAOPEN010000005">
    <property type="protein sequence ID" value="KAJ4857302.1"/>
    <property type="molecule type" value="Genomic_DNA"/>
</dbReference>
<comment type="caution">
    <text evidence="6">The sequence shown here is derived from an EMBL/GenBank/DDBJ whole genome shotgun (WGS) entry which is preliminary data.</text>
</comment>
<evidence type="ECO:0000256" key="2">
    <source>
        <dbReference type="PROSITE-ProRule" id="PRU00023"/>
    </source>
</evidence>
<keyword evidence="7" id="KW-1185">Reference proteome</keyword>
<accession>A0A9W9E5G5</accession>
<dbReference type="SMART" id="SM00248">
    <property type="entry name" value="ANK"/>
    <property type="match status" value="11"/>
</dbReference>
<feature type="repeat" description="ANK" evidence="2">
    <location>
        <begin position="1050"/>
        <end position="1084"/>
    </location>
</feature>
<dbReference type="InterPro" id="IPR056884">
    <property type="entry name" value="NPHP3-like_N"/>
</dbReference>
<feature type="domain" description="Nephrocystin 3-like N-terminal" evidence="5">
    <location>
        <begin position="379"/>
        <end position="553"/>
    </location>
</feature>
<dbReference type="Gene3D" id="3.40.50.300">
    <property type="entry name" value="P-loop containing nucleotide triphosphate hydrolases"/>
    <property type="match status" value="1"/>
</dbReference>
<protein>
    <submittedName>
        <fullName evidence="6">Ankyrin repeats (3 copies) domain-containing protein</fullName>
    </submittedName>
</protein>
<evidence type="ECO:0000256" key="3">
    <source>
        <dbReference type="SAM" id="MobiDB-lite"/>
    </source>
</evidence>
<dbReference type="SUPFAM" id="SSF52540">
    <property type="entry name" value="P-loop containing nucleoside triphosphate hydrolases"/>
    <property type="match status" value="1"/>
</dbReference>
<dbReference type="GO" id="GO:0003824">
    <property type="term" value="F:catalytic activity"/>
    <property type="evidence" value="ECO:0007669"/>
    <property type="project" value="InterPro"/>
</dbReference>
<organism evidence="6 7">
    <name type="scientific">Trichoderma breve</name>
    <dbReference type="NCBI Taxonomy" id="2034170"/>
    <lineage>
        <taxon>Eukaryota</taxon>
        <taxon>Fungi</taxon>
        <taxon>Dikarya</taxon>
        <taxon>Ascomycota</taxon>
        <taxon>Pezizomycotina</taxon>
        <taxon>Sordariomycetes</taxon>
        <taxon>Hypocreomycetidae</taxon>
        <taxon>Hypocreales</taxon>
        <taxon>Hypocreaceae</taxon>
        <taxon>Trichoderma</taxon>
    </lineage>
</organism>
<evidence type="ECO:0000313" key="6">
    <source>
        <dbReference type="EMBL" id="KAJ4857302.1"/>
    </source>
</evidence>